<dbReference type="GO" id="GO:0003951">
    <property type="term" value="F:NAD+ kinase activity"/>
    <property type="evidence" value="ECO:0007669"/>
    <property type="project" value="UniProtKB-UniRule"/>
</dbReference>
<evidence type="ECO:0000256" key="1">
    <source>
        <dbReference type="ARBA" id="ARBA00022679"/>
    </source>
</evidence>
<dbReference type="GO" id="GO:0051287">
    <property type="term" value="F:NAD binding"/>
    <property type="evidence" value="ECO:0007669"/>
    <property type="project" value="UniProtKB-ARBA"/>
</dbReference>
<comment type="caution">
    <text evidence="6">Lacks conserved residue(s) required for the propagation of feature annotation.</text>
</comment>
<dbReference type="Pfam" id="PF01513">
    <property type="entry name" value="NAD_kinase"/>
    <property type="match status" value="1"/>
</dbReference>
<keyword evidence="6" id="KW-0067">ATP-binding</keyword>
<dbReference type="InterPro" id="IPR017437">
    <property type="entry name" value="ATP-NAD_kinase_PpnK-typ_C"/>
</dbReference>
<keyword evidence="6" id="KW-0547">Nucleotide-binding</keyword>
<accession>A0A3A9B292</accession>
<dbReference type="Pfam" id="PF20143">
    <property type="entry name" value="NAD_kinase_C"/>
    <property type="match status" value="1"/>
</dbReference>
<gene>
    <name evidence="6" type="primary">nadK</name>
    <name evidence="7" type="ORF">D7V94_02505</name>
</gene>
<dbReference type="InterPro" id="IPR016064">
    <property type="entry name" value="NAD/diacylglycerol_kinase_sf"/>
</dbReference>
<feature type="binding site" evidence="6">
    <location>
        <begin position="181"/>
        <end position="186"/>
    </location>
    <ligand>
        <name>NAD(+)</name>
        <dbReference type="ChEBI" id="CHEBI:57540"/>
    </ligand>
</feature>
<dbReference type="GO" id="GO:0046872">
    <property type="term" value="F:metal ion binding"/>
    <property type="evidence" value="ECO:0007669"/>
    <property type="project" value="UniProtKB-UniRule"/>
</dbReference>
<comment type="catalytic activity">
    <reaction evidence="5 6">
        <text>NAD(+) + ATP = ADP + NADP(+) + H(+)</text>
        <dbReference type="Rhea" id="RHEA:18629"/>
        <dbReference type="ChEBI" id="CHEBI:15378"/>
        <dbReference type="ChEBI" id="CHEBI:30616"/>
        <dbReference type="ChEBI" id="CHEBI:57540"/>
        <dbReference type="ChEBI" id="CHEBI:58349"/>
        <dbReference type="ChEBI" id="CHEBI:456216"/>
        <dbReference type="EC" id="2.7.1.23"/>
    </reaction>
</comment>
<dbReference type="EMBL" id="RAYQ01000002">
    <property type="protein sequence ID" value="RKI93586.1"/>
    <property type="molecule type" value="Genomic_DNA"/>
</dbReference>
<dbReference type="Gene3D" id="3.40.50.10330">
    <property type="entry name" value="Probable inorganic polyphosphate/atp-NAD kinase, domain 1"/>
    <property type="match status" value="1"/>
</dbReference>
<reference evidence="7 8" key="1">
    <citation type="submission" date="2018-09" db="EMBL/GenBank/DDBJ databases">
        <title>Murine metabolic-syndrome-specific gut microbial biobank.</title>
        <authorList>
            <person name="Liu C."/>
        </authorList>
    </citation>
    <scope>NUCLEOTIDE SEQUENCE [LARGE SCALE GENOMIC DNA]</scope>
    <source>
        <strain evidence="7 8">0.1xD8-82</strain>
    </source>
</reference>
<comment type="function">
    <text evidence="6">Involved in the regulation of the intracellular balance of NAD and NADP, and is a key enzyme in the biosynthesis of NADP. Catalyzes specifically the phosphorylation on 2'-hydroxyl of the adenosine moiety of NAD to yield NADP.</text>
</comment>
<protein>
    <recommendedName>
        <fullName evidence="6">NAD kinase</fullName>
        <ecNumber evidence="6">2.7.1.23</ecNumber>
    </recommendedName>
    <alternativeName>
        <fullName evidence="6">ATP-dependent NAD kinase</fullName>
    </alternativeName>
</protein>
<dbReference type="AlphaFoldDB" id="A0A3A9B292"/>
<dbReference type="PANTHER" id="PTHR20275">
    <property type="entry name" value="NAD KINASE"/>
    <property type="match status" value="1"/>
</dbReference>
<feature type="binding site" evidence="6">
    <location>
        <begin position="140"/>
        <end position="141"/>
    </location>
    <ligand>
        <name>NAD(+)</name>
        <dbReference type="ChEBI" id="CHEBI:57540"/>
    </ligand>
</feature>
<keyword evidence="6" id="KW-0963">Cytoplasm</keyword>
<dbReference type="Proteomes" id="UP000280696">
    <property type="component" value="Unassembled WGS sequence"/>
</dbReference>
<keyword evidence="2 6" id="KW-0418">Kinase</keyword>
<organism evidence="7 8">
    <name type="scientific">Parablautia intestinalis</name>
    <dbReference type="NCBI Taxonomy" id="2320100"/>
    <lineage>
        <taxon>Bacteria</taxon>
        <taxon>Bacillati</taxon>
        <taxon>Bacillota</taxon>
        <taxon>Clostridia</taxon>
        <taxon>Lachnospirales</taxon>
        <taxon>Lachnospiraceae</taxon>
        <taxon>Parablautia</taxon>
    </lineage>
</organism>
<evidence type="ECO:0000256" key="2">
    <source>
        <dbReference type="ARBA" id="ARBA00022777"/>
    </source>
</evidence>
<feature type="active site" description="Proton acceptor" evidence="6">
    <location>
        <position position="66"/>
    </location>
</feature>
<comment type="caution">
    <text evidence="7">The sequence shown here is derived from an EMBL/GenBank/DDBJ whole genome shotgun (WGS) entry which is preliminary data.</text>
</comment>
<keyword evidence="8" id="KW-1185">Reference proteome</keyword>
<feature type="binding site" evidence="6">
    <location>
        <position position="168"/>
    </location>
    <ligand>
        <name>NAD(+)</name>
        <dbReference type="ChEBI" id="CHEBI:57540"/>
    </ligand>
</feature>
<dbReference type="GO" id="GO:0005524">
    <property type="term" value="F:ATP binding"/>
    <property type="evidence" value="ECO:0007669"/>
    <property type="project" value="UniProtKB-KW"/>
</dbReference>
<evidence type="ECO:0000256" key="5">
    <source>
        <dbReference type="ARBA" id="ARBA00047925"/>
    </source>
</evidence>
<comment type="similarity">
    <text evidence="6">Belongs to the NAD kinase family.</text>
</comment>
<sequence>MEHFYVITNPMKDTGHRTACSIRDYLISHGKTCMIDIGTAKPGQEGYTYKDQVSEDVDCIIVLGGDGTLLQAAVDLAGRDIPFLGINLGTLGFLAEVNRTDVEEALGKLIHNEYVIEKRMMLLGKSYDRQGMKDKARALNDIVITRKGSLQIINFNVYVNGQLLHRYHADGMIISTPTGSTGYSLSAGGPIVEPKARLILLSPICSHSMQSRSMVLSPEDTVMVEIESTNSGEVQEVEAIFDGSHKVTLCTGDRIEIQESNKTTGIVKLSQVSFLEVLHRKMGD</sequence>
<feature type="binding site" evidence="6">
    <location>
        <begin position="66"/>
        <end position="67"/>
    </location>
    <ligand>
        <name>NAD(+)</name>
        <dbReference type="ChEBI" id="CHEBI:57540"/>
    </ligand>
</feature>
<evidence type="ECO:0000313" key="8">
    <source>
        <dbReference type="Proteomes" id="UP000280696"/>
    </source>
</evidence>
<keyword evidence="3 6" id="KW-0521">NADP</keyword>
<evidence type="ECO:0000256" key="4">
    <source>
        <dbReference type="ARBA" id="ARBA00023027"/>
    </source>
</evidence>
<dbReference type="GO" id="GO:0005737">
    <property type="term" value="C:cytoplasm"/>
    <property type="evidence" value="ECO:0007669"/>
    <property type="project" value="UniProtKB-SubCell"/>
</dbReference>
<comment type="cofactor">
    <cofactor evidence="6">
        <name>a divalent metal cation</name>
        <dbReference type="ChEBI" id="CHEBI:60240"/>
    </cofactor>
</comment>
<dbReference type="HAMAP" id="MF_00361">
    <property type="entry name" value="NAD_kinase"/>
    <property type="match status" value="1"/>
</dbReference>
<evidence type="ECO:0000256" key="6">
    <source>
        <dbReference type="HAMAP-Rule" id="MF_00361"/>
    </source>
</evidence>
<evidence type="ECO:0000313" key="7">
    <source>
        <dbReference type="EMBL" id="RKI93586.1"/>
    </source>
</evidence>
<dbReference type="EC" id="2.7.1.23" evidence="6"/>
<dbReference type="SUPFAM" id="SSF111331">
    <property type="entry name" value="NAD kinase/diacylglycerol kinase-like"/>
    <property type="match status" value="1"/>
</dbReference>
<keyword evidence="4 6" id="KW-0520">NAD</keyword>
<feature type="binding site" evidence="6">
    <location>
        <position position="170"/>
    </location>
    <ligand>
        <name>NAD(+)</name>
        <dbReference type="ChEBI" id="CHEBI:57540"/>
    </ligand>
</feature>
<evidence type="ECO:0000256" key="3">
    <source>
        <dbReference type="ARBA" id="ARBA00022857"/>
    </source>
</evidence>
<dbReference type="OrthoDB" id="9774737at2"/>
<keyword evidence="1 6" id="KW-0808">Transferase</keyword>
<proteinExistence type="inferred from homology"/>
<dbReference type="GO" id="GO:0019674">
    <property type="term" value="P:NAD+ metabolic process"/>
    <property type="evidence" value="ECO:0007669"/>
    <property type="project" value="InterPro"/>
</dbReference>
<comment type="subcellular location">
    <subcellularLocation>
        <location evidence="6">Cytoplasm</location>
    </subcellularLocation>
</comment>
<dbReference type="InterPro" id="IPR017438">
    <property type="entry name" value="ATP-NAD_kinase_N"/>
</dbReference>
<dbReference type="GO" id="GO:0006741">
    <property type="term" value="P:NADP+ biosynthetic process"/>
    <property type="evidence" value="ECO:0007669"/>
    <property type="project" value="UniProtKB-UniRule"/>
</dbReference>
<dbReference type="Gene3D" id="2.60.200.30">
    <property type="entry name" value="Probable inorganic polyphosphate/atp-NAD kinase, domain 2"/>
    <property type="match status" value="1"/>
</dbReference>
<dbReference type="PANTHER" id="PTHR20275:SF0">
    <property type="entry name" value="NAD KINASE"/>
    <property type="match status" value="1"/>
</dbReference>
<dbReference type="InterPro" id="IPR002504">
    <property type="entry name" value="NADK"/>
</dbReference>
<name>A0A3A9B292_9FIRM</name>
<dbReference type="RefSeq" id="WP_120466467.1">
    <property type="nucleotide sequence ID" value="NZ_RAYQ01000002.1"/>
</dbReference>